<proteinExistence type="predicted"/>
<feature type="transmembrane region" description="Helical" evidence="2">
    <location>
        <begin position="127"/>
        <end position="153"/>
    </location>
</feature>
<organism evidence="4 5">
    <name type="scientific">Paludisphaera mucosa</name>
    <dbReference type="NCBI Taxonomy" id="3030827"/>
    <lineage>
        <taxon>Bacteria</taxon>
        <taxon>Pseudomonadati</taxon>
        <taxon>Planctomycetota</taxon>
        <taxon>Planctomycetia</taxon>
        <taxon>Isosphaerales</taxon>
        <taxon>Isosphaeraceae</taxon>
        <taxon>Paludisphaera</taxon>
    </lineage>
</organism>
<evidence type="ECO:0000256" key="2">
    <source>
        <dbReference type="SAM" id="Phobius"/>
    </source>
</evidence>
<dbReference type="InterPro" id="IPR052173">
    <property type="entry name" value="Beta-lactam_resp_regulator"/>
</dbReference>
<keyword evidence="2" id="KW-0812">Transmembrane</keyword>
<dbReference type="PANTHER" id="PTHR34978">
    <property type="entry name" value="POSSIBLE SENSOR-TRANSDUCER PROTEIN BLAR"/>
    <property type="match status" value="1"/>
</dbReference>
<keyword evidence="2" id="KW-0472">Membrane</keyword>
<feature type="domain" description="Peptidase M56" evidence="3">
    <location>
        <begin position="136"/>
        <end position="321"/>
    </location>
</feature>
<reference evidence="4 5" key="1">
    <citation type="submission" date="2023-03" db="EMBL/GenBank/DDBJ databases">
        <title>Paludisphaera mucosa sp. nov. a novel planctomycete from northern fen.</title>
        <authorList>
            <person name="Ivanova A."/>
        </authorList>
    </citation>
    <scope>NUCLEOTIDE SEQUENCE [LARGE SCALE GENOMIC DNA]</scope>
    <source>
        <strain evidence="4 5">Pla2</strain>
    </source>
</reference>
<accession>A0ABT6FBI8</accession>
<name>A0ABT6FBI8_9BACT</name>
<evidence type="ECO:0000313" key="5">
    <source>
        <dbReference type="Proteomes" id="UP001216907"/>
    </source>
</evidence>
<dbReference type="EMBL" id="JARRAG010000002">
    <property type="protein sequence ID" value="MDG3004957.1"/>
    <property type="molecule type" value="Genomic_DNA"/>
</dbReference>
<evidence type="ECO:0000313" key="4">
    <source>
        <dbReference type="EMBL" id="MDG3004957.1"/>
    </source>
</evidence>
<dbReference type="Pfam" id="PF05569">
    <property type="entry name" value="Peptidase_M56"/>
    <property type="match status" value="1"/>
</dbReference>
<dbReference type="PANTHER" id="PTHR34978:SF3">
    <property type="entry name" value="SLR0241 PROTEIN"/>
    <property type="match status" value="1"/>
</dbReference>
<evidence type="ECO:0000256" key="1">
    <source>
        <dbReference type="SAM" id="MobiDB-lite"/>
    </source>
</evidence>
<dbReference type="CDD" id="cd07341">
    <property type="entry name" value="M56_BlaR1_MecR1_like"/>
    <property type="match status" value="1"/>
</dbReference>
<protein>
    <submittedName>
        <fullName evidence="4">M56 family metallopeptidase</fullName>
    </submittedName>
</protein>
<dbReference type="Proteomes" id="UP001216907">
    <property type="component" value="Unassembled WGS sequence"/>
</dbReference>
<dbReference type="RefSeq" id="WP_277861308.1">
    <property type="nucleotide sequence ID" value="NZ_JARRAG010000002.1"/>
</dbReference>
<evidence type="ECO:0000259" key="3">
    <source>
        <dbReference type="Pfam" id="PF05569"/>
    </source>
</evidence>
<keyword evidence="2" id="KW-1133">Transmembrane helix</keyword>
<dbReference type="InterPro" id="IPR008756">
    <property type="entry name" value="Peptidase_M56"/>
</dbReference>
<feature type="region of interest" description="Disordered" evidence="1">
    <location>
        <begin position="60"/>
        <end position="96"/>
    </location>
</feature>
<feature type="transmembrane region" description="Helical" evidence="2">
    <location>
        <begin position="36"/>
        <end position="57"/>
    </location>
</feature>
<comment type="caution">
    <text evidence="4">The sequence shown here is derived from an EMBL/GenBank/DDBJ whole genome shotgun (WGS) entry which is preliminary data.</text>
</comment>
<gene>
    <name evidence="4" type="ORF">PZE19_14310</name>
</gene>
<feature type="transmembrane region" description="Helical" evidence="2">
    <location>
        <begin position="6"/>
        <end position="29"/>
    </location>
</feature>
<keyword evidence="5" id="KW-1185">Reference proteome</keyword>
<sequence length="731" mass="78446">MNDLGIALAWLAVQVGLVLAPTLALHAWASRRGPAAGAWVATAGLVMVVALSLASWFQDPGRGRSEPPPRSSSAAPGRVDATTDEGERRPVDGPSAPGVRWRLASLRVAWGILERGASEPAERCRPWGAWLAASALAGAGLGLIRLALGLAAVRACRRRSRPVDDPAMRALLDELAAAMGRARTVELRQADDLSGPAAAGWRRPVILLPADWRSWSPAERRAVLAHELAHVVRGDYATALLARLAVALHFCHPMVRWTAGRLLLQQEQAADALGARFAGGRASYLAALSRLALMQDGRSPGWAARGFLAGRGTLIRRIAMLREQDETRADDRPMVGIRRVATALALASLTLGVASLRGPARGDEPPPASAQEAGSPIALPYVGDDKCGLVAFRPAATFRRAGMQRYTSLLETAMREALSGEFAHAYGVFKDRPGPSSRFAELSEALKPGSAATGRRTLNLSEIELVTAGLRFGRGRNAEEGDLHAFSLGGATIRMTAPFDWPEFLRQWGFELNEAHEAGRGYFRVRGPWRHILGPAPCVLVLDDRTIVYDEEMPIVSALRGDSPTPDYLRGPEWERASRGLLAVVIGNQDGAFAKQYDLGRPSDVAPLFQGVDRWVLGVDDADALAVRGVAACRDGEASQAVGRFIDSAIPAARAEWQADLDRTPPHTKSQALGIGVLRGFLDKIQVRRADRSVELVVDGFASLADLAAVIESELAENSRRPEAEKPAPKP</sequence>